<evidence type="ECO:0000256" key="5">
    <source>
        <dbReference type="ARBA" id="ARBA00023237"/>
    </source>
</evidence>
<dbReference type="Pfam" id="PF07980">
    <property type="entry name" value="SusD_RagB"/>
    <property type="match status" value="1"/>
</dbReference>
<evidence type="ECO:0000259" key="6">
    <source>
        <dbReference type="Pfam" id="PF07980"/>
    </source>
</evidence>
<feature type="domain" description="RagB/SusD" evidence="6">
    <location>
        <begin position="313"/>
        <end position="578"/>
    </location>
</feature>
<evidence type="ECO:0000313" key="9">
    <source>
        <dbReference type="Proteomes" id="UP000240971"/>
    </source>
</evidence>
<proteinExistence type="inferred from homology"/>
<evidence type="ECO:0000256" key="3">
    <source>
        <dbReference type="ARBA" id="ARBA00022729"/>
    </source>
</evidence>
<name>A0A2P8HUI8_CHINA</name>
<dbReference type="GO" id="GO:0009279">
    <property type="term" value="C:cell outer membrane"/>
    <property type="evidence" value="ECO:0007669"/>
    <property type="project" value="UniProtKB-SubCell"/>
</dbReference>
<evidence type="ECO:0000313" key="8">
    <source>
        <dbReference type="EMBL" id="PSL49891.1"/>
    </source>
</evidence>
<keyword evidence="3" id="KW-0732">Signal</keyword>
<comment type="subcellular location">
    <subcellularLocation>
        <location evidence="1">Cell outer membrane</location>
    </subcellularLocation>
</comment>
<dbReference type="AlphaFoldDB" id="A0A2P8HUI8"/>
<keyword evidence="9" id="KW-1185">Reference proteome</keyword>
<reference evidence="8 9" key="1">
    <citation type="submission" date="2018-03" db="EMBL/GenBank/DDBJ databases">
        <title>Genomic Encyclopedia of Archaeal and Bacterial Type Strains, Phase II (KMG-II): from individual species to whole genera.</title>
        <authorList>
            <person name="Goeker M."/>
        </authorList>
    </citation>
    <scope>NUCLEOTIDE SEQUENCE [LARGE SCALE GENOMIC DNA]</scope>
    <source>
        <strain evidence="8 9">DSM 24859</strain>
    </source>
</reference>
<evidence type="ECO:0000256" key="4">
    <source>
        <dbReference type="ARBA" id="ARBA00023136"/>
    </source>
</evidence>
<sequence length="578" mass="65281">MQRIILSNSYYKKMSGMRKLLLGLFILLSFNACKKGFLDRASTTQQQDVDIFTNFAMTDQVVNNLYSHLRGNYTYLGGYSMSSGTDEAKDASNWMPSMSFNNGSWSGNNNPIGNTWRDNYVAIRQANAILEGVAKYKTPDDANNKGALQNRIGEVYFLRAYYLAELLRQFGGAIIITKTIDQSDVKALNQPRSTYDACVAQIIADCNEAIKRLPVLYPTTQTGRVTQGTCLALKARMLLYSASPLWAIAGKTSFQGDISSGTAATDPEKWRAAAAAAKAVIDLKSAQGGPAYQLENTLSDRLNMFTNNTLLSKEVIWVRMKETNESYDRYIFPYGSNGWSGCSPTQNLVDDYEMANGLSISNPASGYNPAKPYDNRDPRFYTDITYNGASWKGRKIETFPGGRDEQSTQTDHSRTGYSCRKLADENITVNQGPGRDIHGIIFRLAEFYLSYAEALNEYDPGNADIATYINLIRTRAGQPSLPAGLSQAAMRQRIHNERRIELSFENQRFWDVRRWKIAENTEKEIWGMRLIKDATTPEGYHYEKFKVEDRLWRNAMYLIPITTDETLRNTELKQNEGW</sequence>
<comment type="caution">
    <text evidence="8">The sequence shown here is derived from an EMBL/GenBank/DDBJ whole genome shotgun (WGS) entry which is preliminary data.</text>
</comment>
<evidence type="ECO:0000256" key="1">
    <source>
        <dbReference type="ARBA" id="ARBA00004442"/>
    </source>
</evidence>
<protein>
    <submittedName>
        <fullName evidence="8">Putative outer membrane starch-binding protein</fullName>
    </submittedName>
</protein>
<dbReference type="RefSeq" id="WP_106527086.1">
    <property type="nucleotide sequence ID" value="NZ_PYAW01000001.1"/>
</dbReference>
<dbReference type="EMBL" id="PYAW01000001">
    <property type="protein sequence ID" value="PSL49891.1"/>
    <property type="molecule type" value="Genomic_DNA"/>
</dbReference>
<dbReference type="InterPro" id="IPR011990">
    <property type="entry name" value="TPR-like_helical_dom_sf"/>
</dbReference>
<dbReference type="OrthoDB" id="5694214at2"/>
<dbReference type="Gene3D" id="1.25.40.390">
    <property type="match status" value="1"/>
</dbReference>
<feature type="domain" description="SusD-like N-terminal" evidence="7">
    <location>
        <begin position="37"/>
        <end position="239"/>
    </location>
</feature>
<evidence type="ECO:0000259" key="7">
    <source>
        <dbReference type="Pfam" id="PF14322"/>
    </source>
</evidence>
<comment type="similarity">
    <text evidence="2">Belongs to the SusD family.</text>
</comment>
<dbReference type="Proteomes" id="UP000240971">
    <property type="component" value="Unassembled WGS sequence"/>
</dbReference>
<keyword evidence="5" id="KW-0998">Cell outer membrane</keyword>
<accession>A0A2P8HUI8</accession>
<organism evidence="8 9">
    <name type="scientific">Chitinophaga niastensis</name>
    <dbReference type="NCBI Taxonomy" id="536980"/>
    <lineage>
        <taxon>Bacteria</taxon>
        <taxon>Pseudomonadati</taxon>
        <taxon>Bacteroidota</taxon>
        <taxon>Chitinophagia</taxon>
        <taxon>Chitinophagales</taxon>
        <taxon>Chitinophagaceae</taxon>
        <taxon>Chitinophaga</taxon>
    </lineage>
</organism>
<keyword evidence="4" id="KW-0472">Membrane</keyword>
<dbReference type="InterPro" id="IPR012944">
    <property type="entry name" value="SusD_RagB_dom"/>
</dbReference>
<gene>
    <name evidence="8" type="ORF">CLV51_1011230</name>
</gene>
<evidence type="ECO:0000256" key="2">
    <source>
        <dbReference type="ARBA" id="ARBA00006275"/>
    </source>
</evidence>
<dbReference type="InterPro" id="IPR033985">
    <property type="entry name" value="SusD-like_N"/>
</dbReference>
<dbReference type="SUPFAM" id="SSF48452">
    <property type="entry name" value="TPR-like"/>
    <property type="match status" value="1"/>
</dbReference>
<dbReference type="Pfam" id="PF14322">
    <property type="entry name" value="SusD-like_3"/>
    <property type="match status" value="1"/>
</dbReference>